<reference evidence="1" key="1">
    <citation type="submission" date="2018-10" db="EMBL/GenBank/DDBJ databases">
        <title>Hidden diversity of soil giant viruses.</title>
        <authorList>
            <person name="Schulz F."/>
            <person name="Alteio L."/>
            <person name="Goudeau D."/>
            <person name="Ryan E.M."/>
            <person name="Malmstrom R.R."/>
            <person name="Blanchard J."/>
            <person name="Woyke T."/>
        </authorList>
    </citation>
    <scope>NUCLEOTIDE SEQUENCE</scope>
    <source>
        <strain evidence="1">TEV1</strain>
    </source>
</reference>
<sequence>MTDAFDLSLLSKTLTQNKKYYLVATTYKRSLAIFSDSDTAEKTLRADYNKINEPHIIIKKYYEDGRPYYSIYENFIRYLDHWVHETKEGAEKWAKTYILNYAYDYVIYEIESLPHGARIYDLD</sequence>
<organism evidence="1">
    <name type="scientific">Terrestrivirus sp</name>
    <dbReference type="NCBI Taxonomy" id="2487775"/>
    <lineage>
        <taxon>Viruses</taxon>
        <taxon>Varidnaviria</taxon>
        <taxon>Bamfordvirae</taxon>
        <taxon>Nucleocytoviricota</taxon>
        <taxon>Megaviricetes</taxon>
        <taxon>Imitervirales</taxon>
        <taxon>Mimiviridae</taxon>
        <taxon>Klosneuvirinae</taxon>
    </lineage>
</organism>
<gene>
    <name evidence="1" type="ORF">Terrestrivirus4_191</name>
</gene>
<dbReference type="EMBL" id="MK071982">
    <property type="protein sequence ID" value="AYV76143.1"/>
    <property type="molecule type" value="Genomic_DNA"/>
</dbReference>
<protein>
    <submittedName>
        <fullName evidence="1">Uncharacterized protein</fullName>
    </submittedName>
</protein>
<name>A0A3G4ZRB9_9VIRU</name>
<accession>A0A3G4ZRB9</accession>
<proteinExistence type="predicted"/>
<evidence type="ECO:0000313" key="1">
    <source>
        <dbReference type="EMBL" id="AYV76143.1"/>
    </source>
</evidence>